<gene>
    <name evidence="2" type="ORF">F1559_001427</name>
</gene>
<dbReference type="GO" id="GO:0003690">
    <property type="term" value="F:double-stranded DNA binding"/>
    <property type="evidence" value="ECO:0007669"/>
    <property type="project" value="TreeGrafter"/>
</dbReference>
<proteinExistence type="predicted"/>
<dbReference type="Pfam" id="PF10357">
    <property type="entry name" value="WH_KIN17"/>
    <property type="match status" value="1"/>
</dbReference>
<dbReference type="EMBL" id="VWRR01000017">
    <property type="protein sequence ID" value="KAF6000850.1"/>
    <property type="molecule type" value="Genomic_DNA"/>
</dbReference>
<name>A0A7J7IDN9_9RHOD</name>
<dbReference type="AlphaFoldDB" id="A0A7J7IDN9"/>
<dbReference type="Proteomes" id="UP000530660">
    <property type="component" value="Unassembled WGS sequence"/>
</dbReference>
<dbReference type="GO" id="GO:0006260">
    <property type="term" value="P:DNA replication"/>
    <property type="evidence" value="ECO:0007669"/>
    <property type="project" value="TreeGrafter"/>
</dbReference>
<organism evidence="2 3">
    <name type="scientific">Cyanidiococcus yangmingshanensis</name>
    <dbReference type="NCBI Taxonomy" id="2690220"/>
    <lineage>
        <taxon>Eukaryota</taxon>
        <taxon>Rhodophyta</taxon>
        <taxon>Bangiophyceae</taxon>
        <taxon>Cyanidiales</taxon>
        <taxon>Cyanidiaceae</taxon>
        <taxon>Cyanidiococcus</taxon>
    </lineage>
</organism>
<comment type="caution">
    <text evidence="2">The sequence shown here is derived from an EMBL/GenBank/DDBJ whole genome shotgun (WGS) entry which is preliminary data.</text>
</comment>
<dbReference type="InterPro" id="IPR038254">
    <property type="entry name" value="KIN17_WH-like_sf"/>
</dbReference>
<accession>A0A7J7IDN9</accession>
<dbReference type="OrthoDB" id="10266249at2759"/>
<dbReference type="GO" id="GO:0006974">
    <property type="term" value="P:DNA damage response"/>
    <property type="evidence" value="ECO:0007669"/>
    <property type="project" value="TreeGrafter"/>
</dbReference>
<feature type="domain" description="C2H2-type" evidence="1">
    <location>
        <begin position="87"/>
        <end position="109"/>
    </location>
</feature>
<keyword evidence="3" id="KW-1185">Reference proteome</keyword>
<dbReference type="InterPro" id="IPR036236">
    <property type="entry name" value="Znf_C2H2_sf"/>
</dbReference>
<reference evidence="2 3" key="1">
    <citation type="journal article" date="2020" name="J. Phycol.">
        <title>Comparative genome analysis reveals Cyanidiococcus gen. nov., a new extremophilic red algal genus sister to Cyanidioschyzon (Cyanidioschyzonaceae, Rhodophyta).</title>
        <authorList>
            <person name="Liu S.-L."/>
            <person name="Chiang Y.-R."/>
            <person name="Yoon H.S."/>
            <person name="Fu H.-Y."/>
        </authorList>
    </citation>
    <scope>NUCLEOTIDE SEQUENCE [LARGE SCALE GENOMIC DNA]</scope>
    <source>
        <strain evidence="2 3">THAL066</strain>
    </source>
</reference>
<dbReference type="SUPFAM" id="SSF57667">
    <property type="entry name" value="beta-beta-alpha zinc fingers"/>
    <property type="match status" value="1"/>
</dbReference>
<dbReference type="PROSITE" id="PS00028">
    <property type="entry name" value="ZINC_FINGER_C2H2_1"/>
    <property type="match status" value="1"/>
</dbReference>
<dbReference type="Gene3D" id="1.10.10.2030">
    <property type="entry name" value="DNA/RNA-binding protein Kin17, conserved domain"/>
    <property type="match status" value="1"/>
</dbReference>
<evidence type="ECO:0000313" key="2">
    <source>
        <dbReference type="EMBL" id="KAF6000850.1"/>
    </source>
</evidence>
<dbReference type="InterPro" id="IPR037321">
    <property type="entry name" value="KIN17-like"/>
</dbReference>
<dbReference type="PANTHER" id="PTHR12805">
    <property type="entry name" value="KIN17 KIN, ANTIGENIC DETERMINANT OF RECA PROTEIN HOMOLOG"/>
    <property type="match status" value="1"/>
</dbReference>
<protein>
    <recommendedName>
        <fullName evidence="1">C2H2-type domain-containing protein</fullName>
    </recommendedName>
</protein>
<evidence type="ECO:0000259" key="1">
    <source>
        <dbReference type="PROSITE" id="PS00028"/>
    </source>
</evidence>
<dbReference type="InterPro" id="IPR013087">
    <property type="entry name" value="Znf_C2H2_type"/>
</dbReference>
<sequence>MHVFLKKLVRNCLPRPNPQALGPNQQHRLLVWVCVVARGPLFARLWSLCPRRERRTWLMEMNELTSTPRAIARRLRSQAKPALGLYCQVCERQFRDKRAFDAHHAGQEHRKRRFALGGSEAACRAIFSERFISQFLLGLAQLSRSSPFADQRVQALQVYSHVIQDPKHVRLHATRWHSLRHFLKWLLVQQADRVVLVSNGSAESDAGTATFMQPERVWLALVPTTAKAENSRSNLAVGSNASILDTQERRLDVSTNWRLANHSMPDEAVASQAPITSTGKNIQEIERLVHSLTPWNPHALRRKASIETNTPAADELQQLHPSWIPRFQPGDLVRIRNETLIQGQLQGRLGVVLSRAPIMRGCVLDVQVSLQPEEHTVYVLRIDQNDLEFANS</sequence>
<evidence type="ECO:0000313" key="3">
    <source>
        <dbReference type="Proteomes" id="UP000530660"/>
    </source>
</evidence>
<dbReference type="GO" id="GO:0005634">
    <property type="term" value="C:nucleus"/>
    <property type="evidence" value="ECO:0007669"/>
    <property type="project" value="TreeGrafter"/>
</dbReference>
<dbReference type="InterPro" id="IPR019447">
    <property type="entry name" value="DNA/RNA-bd_Kin17_WH-like_dom"/>
</dbReference>
<dbReference type="PANTHER" id="PTHR12805:SF0">
    <property type="entry name" value="DNA_RNA-BINDING PROTEIN KIN17"/>
    <property type="match status" value="1"/>
</dbReference>